<proteinExistence type="predicted"/>
<dbReference type="EMBL" id="KV005031">
    <property type="protein sequence ID" value="KZV34601.1"/>
    <property type="molecule type" value="Genomic_DNA"/>
</dbReference>
<accession>A0A2Z7BRI4</accession>
<organism evidence="1 2">
    <name type="scientific">Dorcoceras hygrometricum</name>
    <dbReference type="NCBI Taxonomy" id="472368"/>
    <lineage>
        <taxon>Eukaryota</taxon>
        <taxon>Viridiplantae</taxon>
        <taxon>Streptophyta</taxon>
        <taxon>Embryophyta</taxon>
        <taxon>Tracheophyta</taxon>
        <taxon>Spermatophyta</taxon>
        <taxon>Magnoliopsida</taxon>
        <taxon>eudicotyledons</taxon>
        <taxon>Gunneridae</taxon>
        <taxon>Pentapetalae</taxon>
        <taxon>asterids</taxon>
        <taxon>lamiids</taxon>
        <taxon>Lamiales</taxon>
        <taxon>Gesneriaceae</taxon>
        <taxon>Didymocarpoideae</taxon>
        <taxon>Trichosporeae</taxon>
        <taxon>Loxocarpinae</taxon>
        <taxon>Dorcoceras</taxon>
    </lineage>
</organism>
<protein>
    <submittedName>
        <fullName evidence="1">Uncharacterized protein</fullName>
    </submittedName>
</protein>
<evidence type="ECO:0000313" key="1">
    <source>
        <dbReference type="EMBL" id="KZV34601.1"/>
    </source>
</evidence>
<sequence>MPYYLDLCVRGCLFRGRAGNSRHPHLPAGIYQIWLEHIWDEPALSWYAWLSYRVRISPWNRSGELDNFRGNWSDTALEVLTRSARSDSPRKTRPEQIPAKWAAAAAAHGGGGGERRKGREACDLLGPDQARPDLGRTVLSELLLRVGLCFCHELFWDNNLEGDQLWDFRVSKLLADTITEAVGRNHHLKGKESVAEIKSCKLPQFKETRFVLFWEIVQLTEERCTEMERSDELALTSAEQFWNLSNDHISTEAIYAKATPLKKVDDVGATTALLQKYIYYTVHQQRENEKKDEAIDRH</sequence>
<reference evidence="1 2" key="1">
    <citation type="journal article" date="2015" name="Proc. Natl. Acad. Sci. U.S.A.">
        <title>The resurrection genome of Boea hygrometrica: A blueprint for survival of dehydration.</title>
        <authorList>
            <person name="Xiao L."/>
            <person name="Yang G."/>
            <person name="Zhang L."/>
            <person name="Yang X."/>
            <person name="Zhao S."/>
            <person name="Ji Z."/>
            <person name="Zhou Q."/>
            <person name="Hu M."/>
            <person name="Wang Y."/>
            <person name="Chen M."/>
            <person name="Xu Y."/>
            <person name="Jin H."/>
            <person name="Xiao X."/>
            <person name="Hu G."/>
            <person name="Bao F."/>
            <person name="Hu Y."/>
            <person name="Wan P."/>
            <person name="Li L."/>
            <person name="Deng X."/>
            <person name="Kuang T."/>
            <person name="Xiang C."/>
            <person name="Zhu J.K."/>
            <person name="Oliver M.J."/>
            <person name="He Y."/>
        </authorList>
    </citation>
    <scope>NUCLEOTIDE SEQUENCE [LARGE SCALE GENOMIC DNA]</scope>
    <source>
        <strain evidence="2">cv. XS01</strain>
    </source>
</reference>
<name>A0A2Z7BRI4_9LAMI</name>
<dbReference type="Proteomes" id="UP000250235">
    <property type="component" value="Unassembled WGS sequence"/>
</dbReference>
<keyword evidence="2" id="KW-1185">Reference proteome</keyword>
<dbReference type="AlphaFoldDB" id="A0A2Z7BRI4"/>
<gene>
    <name evidence="1" type="ORF">F511_15759</name>
</gene>
<evidence type="ECO:0000313" key="2">
    <source>
        <dbReference type="Proteomes" id="UP000250235"/>
    </source>
</evidence>